<accession>A0A6M3K6R2</accession>
<dbReference type="EMBL" id="MT142274">
    <property type="protein sequence ID" value="QJA77277.1"/>
    <property type="molecule type" value="Genomic_DNA"/>
</dbReference>
<evidence type="ECO:0000313" key="1">
    <source>
        <dbReference type="EMBL" id="QJA77277.1"/>
    </source>
</evidence>
<name>A0A6M3K6R2_9ZZZZ</name>
<reference evidence="1" key="1">
    <citation type="submission" date="2020-03" db="EMBL/GenBank/DDBJ databases">
        <title>The deep terrestrial virosphere.</title>
        <authorList>
            <person name="Holmfeldt K."/>
            <person name="Nilsson E."/>
            <person name="Simone D."/>
            <person name="Lopez-Fernandez M."/>
            <person name="Wu X."/>
            <person name="de Brujin I."/>
            <person name="Lundin D."/>
            <person name="Andersson A."/>
            <person name="Bertilsson S."/>
            <person name="Dopson M."/>
        </authorList>
    </citation>
    <scope>NUCLEOTIDE SEQUENCE</scope>
    <source>
        <strain evidence="1">MM415A01336</strain>
    </source>
</reference>
<protein>
    <submittedName>
        <fullName evidence="1">Uncharacterized protein</fullName>
    </submittedName>
</protein>
<sequence length="75" mass="9123">MPQQFVKQQPIKQFVFFQPVFILEQQFTILVFFQLPVEFIVFVQLSKQFFVQLQQPLFVKLKFQLVKSELQLLEQ</sequence>
<proteinExistence type="predicted"/>
<organism evidence="1">
    <name type="scientific">viral metagenome</name>
    <dbReference type="NCBI Taxonomy" id="1070528"/>
    <lineage>
        <taxon>unclassified sequences</taxon>
        <taxon>metagenomes</taxon>
        <taxon>organismal metagenomes</taxon>
    </lineage>
</organism>
<dbReference type="AlphaFoldDB" id="A0A6M3K6R2"/>
<gene>
    <name evidence="1" type="ORF">MM415A01336_0001</name>
</gene>